<accession>A0A2T0SAN8</accession>
<feature type="domain" description="Carrier" evidence="3">
    <location>
        <begin position="26"/>
        <end position="101"/>
    </location>
</feature>
<dbReference type="AlphaFoldDB" id="A0A2T0SAN8"/>
<dbReference type="SUPFAM" id="SSF47336">
    <property type="entry name" value="ACP-like"/>
    <property type="match status" value="1"/>
</dbReference>
<keyword evidence="2" id="KW-0597">Phosphoprotein</keyword>
<dbReference type="InterPro" id="IPR036736">
    <property type="entry name" value="ACP-like_sf"/>
</dbReference>
<comment type="caution">
    <text evidence="4">The sequence shown here is derived from an EMBL/GenBank/DDBJ whole genome shotgun (WGS) entry which is preliminary data.</text>
</comment>
<organism evidence="4 5">
    <name type="scientific">Pseudosporangium ferrugineum</name>
    <dbReference type="NCBI Taxonomy" id="439699"/>
    <lineage>
        <taxon>Bacteria</taxon>
        <taxon>Bacillati</taxon>
        <taxon>Actinomycetota</taxon>
        <taxon>Actinomycetes</taxon>
        <taxon>Micromonosporales</taxon>
        <taxon>Micromonosporaceae</taxon>
        <taxon>Pseudosporangium</taxon>
    </lineage>
</organism>
<proteinExistence type="predicted"/>
<gene>
    <name evidence="4" type="ORF">CLV70_10438</name>
</gene>
<dbReference type="PROSITE" id="PS50075">
    <property type="entry name" value="CARRIER"/>
    <property type="match status" value="1"/>
</dbReference>
<evidence type="ECO:0000256" key="2">
    <source>
        <dbReference type="ARBA" id="ARBA00022553"/>
    </source>
</evidence>
<keyword evidence="5" id="KW-1185">Reference proteome</keyword>
<keyword evidence="1" id="KW-0596">Phosphopantetheine</keyword>
<dbReference type="Gene3D" id="1.10.1200.10">
    <property type="entry name" value="ACP-like"/>
    <property type="match status" value="1"/>
</dbReference>
<evidence type="ECO:0000259" key="3">
    <source>
        <dbReference type="PROSITE" id="PS50075"/>
    </source>
</evidence>
<dbReference type="EMBL" id="PVZG01000004">
    <property type="protein sequence ID" value="PRY30486.1"/>
    <property type="molecule type" value="Genomic_DNA"/>
</dbReference>
<dbReference type="InterPro" id="IPR009081">
    <property type="entry name" value="PP-bd_ACP"/>
</dbReference>
<evidence type="ECO:0000313" key="4">
    <source>
        <dbReference type="EMBL" id="PRY30486.1"/>
    </source>
</evidence>
<dbReference type="GO" id="GO:0031177">
    <property type="term" value="F:phosphopantetheine binding"/>
    <property type="evidence" value="ECO:0007669"/>
    <property type="project" value="InterPro"/>
</dbReference>
<sequence>MAGPEVTAADLPDVILTTLAPEDRYAYLVGLVRVETAILIGRTDPGVVLAGTAFADLGLTSVQAAVLPRRLARLTGIPLPAGLVADHPTPAAAAALIHDELFGDPLPDLLATIDALRSAAGRLGAGGRGRLVARLHDLLTDLDDTRHGPREAT</sequence>
<evidence type="ECO:0000256" key="1">
    <source>
        <dbReference type="ARBA" id="ARBA00022450"/>
    </source>
</evidence>
<dbReference type="Proteomes" id="UP000239209">
    <property type="component" value="Unassembled WGS sequence"/>
</dbReference>
<protein>
    <submittedName>
        <fullName evidence="4">Phosphopantetheine binding protein</fullName>
    </submittedName>
</protein>
<reference evidence="4 5" key="1">
    <citation type="submission" date="2018-03" db="EMBL/GenBank/DDBJ databases">
        <title>Genomic Encyclopedia of Archaeal and Bacterial Type Strains, Phase II (KMG-II): from individual species to whole genera.</title>
        <authorList>
            <person name="Goeker M."/>
        </authorList>
    </citation>
    <scope>NUCLEOTIDE SEQUENCE [LARGE SCALE GENOMIC DNA]</scope>
    <source>
        <strain evidence="4 5">DSM 45348</strain>
    </source>
</reference>
<dbReference type="SMART" id="SM00823">
    <property type="entry name" value="PKS_PP"/>
    <property type="match status" value="1"/>
</dbReference>
<name>A0A2T0SAN8_9ACTN</name>
<dbReference type="InterPro" id="IPR020806">
    <property type="entry name" value="PKS_PP-bd"/>
</dbReference>
<dbReference type="Pfam" id="PF00550">
    <property type="entry name" value="PP-binding"/>
    <property type="match status" value="1"/>
</dbReference>
<evidence type="ECO:0000313" key="5">
    <source>
        <dbReference type="Proteomes" id="UP000239209"/>
    </source>
</evidence>